<keyword evidence="2" id="KW-1185">Reference proteome</keyword>
<accession>A0ABU5SAP5</accession>
<name>A0ABU5SAP5_9BACT</name>
<dbReference type="RefSeq" id="WP_323698963.1">
    <property type="nucleotide sequence ID" value="NZ_JAYGIL010000038.1"/>
</dbReference>
<dbReference type="Gene3D" id="1.10.30.50">
    <property type="match status" value="1"/>
</dbReference>
<dbReference type="EMBL" id="JAYGIL010000038">
    <property type="protein sequence ID" value="MEA5405561.1"/>
    <property type="molecule type" value="Genomic_DNA"/>
</dbReference>
<evidence type="ECO:0008006" key="3">
    <source>
        <dbReference type="Google" id="ProtNLM"/>
    </source>
</evidence>
<proteinExistence type="predicted"/>
<sequence>MVSIAYSDYRGKTQLCDTHTATIVNYCKARGKKYNILELEKEIKKYFSSVGIYTLESLVKASPQKLRELKNHYDNLTAQEKETIVGKSTNIKKKKVRVRGKLNLITLYNYFIKKDDTLNSNYNSDVLAKESDIFTCPYCNENYTYHYQNSKGKLSRTFDWDHVYPKEKYPFLAISFFNLVPSCKVCNSLKSNNNSHFFNPHIDINVDDVYEYHINIDSPDFITNIRSIQFLLLFSRNNNKRQEFQDTFKAIHLRERITQHKNIIRDILRKKRIYNDLFLTSLDKQFNGLDFHEFNNEEIKSLLWGVEFNHEQYYKKPFSKLTSDILKDI</sequence>
<reference evidence="1 2" key="1">
    <citation type="submission" date="2023-12" db="EMBL/GenBank/DDBJ databases">
        <title>Novel species of the genus Arcicella isolated from rivers.</title>
        <authorList>
            <person name="Lu H."/>
        </authorList>
    </citation>
    <scope>NUCLEOTIDE SEQUENCE [LARGE SCALE GENOMIC DNA]</scope>
    <source>
        <strain evidence="1 2">DC2W</strain>
    </source>
</reference>
<evidence type="ECO:0000313" key="2">
    <source>
        <dbReference type="Proteomes" id="UP001303899"/>
    </source>
</evidence>
<organism evidence="1 2">
    <name type="scientific">Arcicella gelida</name>
    <dbReference type="NCBI Taxonomy" id="2984195"/>
    <lineage>
        <taxon>Bacteria</taxon>
        <taxon>Pseudomonadati</taxon>
        <taxon>Bacteroidota</taxon>
        <taxon>Cytophagia</taxon>
        <taxon>Cytophagales</taxon>
        <taxon>Flectobacillaceae</taxon>
        <taxon>Arcicella</taxon>
    </lineage>
</organism>
<dbReference type="Proteomes" id="UP001303899">
    <property type="component" value="Unassembled WGS sequence"/>
</dbReference>
<comment type="caution">
    <text evidence="1">The sequence shown here is derived from an EMBL/GenBank/DDBJ whole genome shotgun (WGS) entry which is preliminary data.</text>
</comment>
<protein>
    <recommendedName>
        <fullName evidence="3">HNH endonuclease</fullName>
    </recommendedName>
</protein>
<evidence type="ECO:0000313" key="1">
    <source>
        <dbReference type="EMBL" id="MEA5405561.1"/>
    </source>
</evidence>
<gene>
    <name evidence="1" type="ORF">VB776_21655</name>
</gene>